<feature type="compositionally biased region" description="Basic and acidic residues" evidence="6">
    <location>
        <begin position="1"/>
        <end position="17"/>
    </location>
</feature>
<dbReference type="Pfam" id="PF01053">
    <property type="entry name" value="Cys_Met_Meta_PP"/>
    <property type="match status" value="1"/>
</dbReference>
<dbReference type="InterPro" id="IPR000277">
    <property type="entry name" value="Cys/Met-Metab_PyrdxlP-dep_enz"/>
</dbReference>
<dbReference type="PANTHER" id="PTHR43797:SF2">
    <property type="entry name" value="HOMOCYSTEINE_CYSTEINE SYNTHASE"/>
    <property type="match status" value="1"/>
</dbReference>
<keyword evidence="8" id="KW-1185">Reference proteome</keyword>
<dbReference type="InterPro" id="IPR006235">
    <property type="entry name" value="OAc-hSer/O-AcSer_sulfhydrylase"/>
</dbReference>
<evidence type="ECO:0000256" key="3">
    <source>
        <dbReference type="ARBA" id="ARBA00022679"/>
    </source>
</evidence>
<dbReference type="SUPFAM" id="SSF53383">
    <property type="entry name" value="PLP-dependent transferases"/>
    <property type="match status" value="1"/>
</dbReference>
<feature type="region of interest" description="Disordered" evidence="6">
    <location>
        <begin position="1"/>
        <end position="20"/>
    </location>
</feature>
<comment type="caution">
    <text evidence="7">The sequence shown here is derived from an EMBL/GenBank/DDBJ whole genome shotgun (WGS) entry which is preliminary data.</text>
</comment>
<dbReference type="InterPro" id="IPR015424">
    <property type="entry name" value="PyrdxlP-dep_Trfase"/>
</dbReference>
<evidence type="ECO:0000256" key="5">
    <source>
        <dbReference type="RuleBase" id="RU362118"/>
    </source>
</evidence>
<evidence type="ECO:0000256" key="4">
    <source>
        <dbReference type="ARBA" id="ARBA00022898"/>
    </source>
</evidence>
<organism evidence="7 8">
    <name type="scientific">Microbacterium lacus</name>
    <dbReference type="NCBI Taxonomy" id="415217"/>
    <lineage>
        <taxon>Bacteria</taxon>
        <taxon>Bacillati</taxon>
        <taxon>Actinomycetota</taxon>
        <taxon>Actinomycetes</taxon>
        <taxon>Micrococcales</taxon>
        <taxon>Microbacteriaceae</taxon>
        <taxon>Microbacterium</taxon>
    </lineage>
</organism>
<dbReference type="Proteomes" id="UP001500596">
    <property type="component" value="Unassembled WGS sequence"/>
</dbReference>
<comment type="similarity">
    <text evidence="2 5">Belongs to the trans-sulfuration enzymes family.</text>
</comment>
<sequence>MPEHRDPADAPRPETTRPDTLGFATRQIHAGADRIDGHRPRATPIYLTAGFEFADFDQANERFVQSDDGYSYTRVGNPTNSAVERRIADLEGGAGALLVGSGQAAVSTAVLALAASGDHLVSASGIYEGSRELFRDNFSRLGIETSFVTEANDPAAWEAAIRPETKALFAESIPNPRNEILDIAAVAAVARRHGIPLIIDSTLATPYLLRPIEHGADVVVHSASKFLAGHGTVLGGVIVDAGRIDWTATGDRFPHLTRTPGSDGRTVAERSGRAAFLDYARANIALRQGPSPSPFNAFFILQGIETLSLRVQRHTESAQRIAEWLAEHPAVESVDYSGLPSSPYHALAERYLPRGAGSVFSFTLRGGRDAARTFVNAVELFTRMTHLGDVRSLVLHPASTTHVNRTEQERQAAGIGQGLLRLSIGLEDADDLIADLDRALGAVEAAELLERAGIV</sequence>
<keyword evidence="4 5" id="KW-0663">Pyridoxal phosphate</keyword>
<proteinExistence type="inferred from homology"/>
<dbReference type="Gene3D" id="3.90.1150.10">
    <property type="entry name" value="Aspartate Aminotransferase, domain 1"/>
    <property type="match status" value="1"/>
</dbReference>
<evidence type="ECO:0000256" key="6">
    <source>
        <dbReference type="SAM" id="MobiDB-lite"/>
    </source>
</evidence>
<dbReference type="NCBIfam" id="TIGR01326">
    <property type="entry name" value="OAH_OAS_sulfhy"/>
    <property type="match status" value="1"/>
</dbReference>
<gene>
    <name evidence="7" type="ORF">GCM10009807_06500</name>
</gene>
<dbReference type="CDD" id="cd00614">
    <property type="entry name" value="CGS_like"/>
    <property type="match status" value="1"/>
</dbReference>
<evidence type="ECO:0000313" key="8">
    <source>
        <dbReference type="Proteomes" id="UP001500596"/>
    </source>
</evidence>
<keyword evidence="3" id="KW-0808">Transferase</keyword>
<dbReference type="RefSeq" id="WP_344051556.1">
    <property type="nucleotide sequence ID" value="NZ_BAAAPK010000001.1"/>
</dbReference>
<dbReference type="InterPro" id="IPR015421">
    <property type="entry name" value="PyrdxlP-dep_Trfase_major"/>
</dbReference>
<evidence type="ECO:0000256" key="2">
    <source>
        <dbReference type="ARBA" id="ARBA00009077"/>
    </source>
</evidence>
<dbReference type="PIRSF" id="PIRSF001434">
    <property type="entry name" value="CGS"/>
    <property type="match status" value="1"/>
</dbReference>
<evidence type="ECO:0000313" key="7">
    <source>
        <dbReference type="EMBL" id="GAA1665036.1"/>
    </source>
</evidence>
<accession>A0ABN2G446</accession>
<dbReference type="InterPro" id="IPR015422">
    <property type="entry name" value="PyrdxlP-dep_Trfase_small"/>
</dbReference>
<protein>
    <submittedName>
        <fullName evidence="7">Bifunctional o-acetylhomoserine/o-acetylserine sulfhydrylase</fullName>
    </submittedName>
</protein>
<evidence type="ECO:0000256" key="1">
    <source>
        <dbReference type="ARBA" id="ARBA00001933"/>
    </source>
</evidence>
<comment type="cofactor">
    <cofactor evidence="1 5">
        <name>pyridoxal 5'-phosphate</name>
        <dbReference type="ChEBI" id="CHEBI:597326"/>
    </cofactor>
</comment>
<dbReference type="PANTHER" id="PTHR43797">
    <property type="entry name" value="HOMOCYSTEINE/CYSTEINE SYNTHASE"/>
    <property type="match status" value="1"/>
</dbReference>
<dbReference type="EMBL" id="BAAAPK010000001">
    <property type="protein sequence ID" value="GAA1665036.1"/>
    <property type="molecule type" value="Genomic_DNA"/>
</dbReference>
<reference evidence="7 8" key="1">
    <citation type="journal article" date="2019" name="Int. J. Syst. Evol. Microbiol.">
        <title>The Global Catalogue of Microorganisms (GCM) 10K type strain sequencing project: providing services to taxonomists for standard genome sequencing and annotation.</title>
        <authorList>
            <consortium name="The Broad Institute Genomics Platform"/>
            <consortium name="The Broad Institute Genome Sequencing Center for Infectious Disease"/>
            <person name="Wu L."/>
            <person name="Ma J."/>
        </authorList>
    </citation>
    <scope>NUCLEOTIDE SEQUENCE [LARGE SCALE GENOMIC DNA]</scope>
    <source>
        <strain evidence="7 8">JCM 15575</strain>
    </source>
</reference>
<name>A0ABN2G446_9MICO</name>
<dbReference type="Gene3D" id="3.40.640.10">
    <property type="entry name" value="Type I PLP-dependent aspartate aminotransferase-like (Major domain)"/>
    <property type="match status" value="1"/>
</dbReference>